<dbReference type="PROSITE" id="PS51257">
    <property type="entry name" value="PROKAR_LIPOPROTEIN"/>
    <property type="match status" value="1"/>
</dbReference>
<dbReference type="AlphaFoldDB" id="A0A502I2S1"/>
<evidence type="ECO:0000313" key="2">
    <source>
        <dbReference type="EMBL" id="TPG80274.1"/>
    </source>
</evidence>
<gene>
    <name evidence="2" type="ORF">EAH78_03415</name>
</gene>
<organism evidence="2 3">
    <name type="scientific">Pseudomonas arsenicoxydans</name>
    <dbReference type="NCBI Taxonomy" id="702115"/>
    <lineage>
        <taxon>Bacteria</taxon>
        <taxon>Pseudomonadati</taxon>
        <taxon>Pseudomonadota</taxon>
        <taxon>Gammaproteobacteria</taxon>
        <taxon>Pseudomonadales</taxon>
        <taxon>Pseudomonadaceae</taxon>
        <taxon>Pseudomonas</taxon>
    </lineage>
</organism>
<evidence type="ECO:0008006" key="4">
    <source>
        <dbReference type="Google" id="ProtNLM"/>
    </source>
</evidence>
<comment type="caution">
    <text evidence="2">The sequence shown here is derived from an EMBL/GenBank/DDBJ whole genome shotgun (WGS) entry which is preliminary data.</text>
</comment>
<sequence>MRPMYIVALLLLALVGCTTVTSDRVPDGLWYAKSEEPDQFHYHVYVLFLDDSHFTWWRTKETYDVVMKRWAYYTHDHPGVKILTNYTREGDQLTGERRISDKGGPSMKANTFIQTFTGRFNGDALDMTVEAHTTYDDGPPSPTVVVRWPLRHLSHPPVE</sequence>
<reference evidence="2 3" key="1">
    <citation type="journal article" date="2019" name="Environ. Microbiol.">
        <title>Species interactions and distinct microbial communities in high Arctic permafrost affected cryosols are associated with the CH4 and CO2 gas fluxes.</title>
        <authorList>
            <person name="Altshuler I."/>
            <person name="Hamel J."/>
            <person name="Turney S."/>
            <person name="Magnuson E."/>
            <person name="Levesque R."/>
            <person name="Greer C."/>
            <person name="Whyte L.G."/>
        </authorList>
    </citation>
    <scope>NUCLEOTIDE SEQUENCE [LARGE SCALE GENOMIC DNA]</scope>
    <source>
        <strain evidence="2 3">E3</strain>
    </source>
</reference>
<proteinExistence type="predicted"/>
<evidence type="ECO:0000313" key="3">
    <source>
        <dbReference type="Proteomes" id="UP000317933"/>
    </source>
</evidence>
<feature type="chain" id="PRO_5021235582" description="Lipoprotein" evidence="1">
    <location>
        <begin position="23"/>
        <end position="159"/>
    </location>
</feature>
<feature type="signal peptide" evidence="1">
    <location>
        <begin position="1"/>
        <end position="22"/>
    </location>
</feature>
<dbReference type="Proteomes" id="UP000317933">
    <property type="component" value="Unassembled WGS sequence"/>
</dbReference>
<protein>
    <recommendedName>
        <fullName evidence="4">Lipoprotein</fullName>
    </recommendedName>
</protein>
<name>A0A502I2S1_9PSED</name>
<keyword evidence="1" id="KW-0732">Signal</keyword>
<evidence type="ECO:0000256" key="1">
    <source>
        <dbReference type="SAM" id="SignalP"/>
    </source>
</evidence>
<dbReference type="EMBL" id="RCZE01000002">
    <property type="protein sequence ID" value="TPG80274.1"/>
    <property type="molecule type" value="Genomic_DNA"/>
</dbReference>
<accession>A0A502I2S1</accession>